<keyword evidence="3" id="KW-0963">Cytoplasm</keyword>
<keyword evidence="16" id="KW-1185">Reference proteome</keyword>
<evidence type="ECO:0000256" key="11">
    <source>
        <dbReference type="ARBA" id="ARBA00042072"/>
    </source>
</evidence>
<gene>
    <name evidence="15" type="ORF">ACFQ19_02690</name>
</gene>
<keyword evidence="8" id="KW-0010">Activator</keyword>
<dbReference type="EMBL" id="JBHTKK010000002">
    <property type="protein sequence ID" value="MFD1064922.1"/>
    <property type="molecule type" value="Genomic_DNA"/>
</dbReference>
<comment type="function">
    <text evidence="9">The phosphoenolpyruvate-dependent sugar phosphotransferase system (sugar PTS), a major carbohydrate active transport system, catalyzes the phosphorylation of incoming sugar substrates concomitantly with their translocation across the cell membrane. The enzyme II UlaABC PTS system is involved in ascorbate transport.</text>
</comment>
<evidence type="ECO:0000256" key="6">
    <source>
        <dbReference type="ARBA" id="ARBA00022683"/>
    </source>
</evidence>
<dbReference type="SUPFAM" id="SSF52794">
    <property type="entry name" value="PTS system IIB component-like"/>
    <property type="match status" value="1"/>
</dbReference>
<evidence type="ECO:0000256" key="3">
    <source>
        <dbReference type="ARBA" id="ARBA00022490"/>
    </source>
</evidence>
<dbReference type="InterPro" id="IPR013011">
    <property type="entry name" value="PTS_EIIB_2"/>
</dbReference>
<dbReference type="Gene3D" id="3.40.50.2300">
    <property type="match status" value="1"/>
</dbReference>
<sequence>MVLSDREKEILKDLISNPSITSMALEHRHQLTRRQLGYSINKINEWIMSQNLPLIERTRRGQFIINQTVFSKINTNYEMRDFQTNAYTRHQRIQLILMMLIGSKEDLSLNHFAVEMKVSKNTIITDLKEVQEYLDKYQLKLVYTRKNGYIIDGDELQSRNFLIHITQQLIRVSNGKRDIQKVTGIPNTLLDEFNRRIEKIEGRLNIRFTDEKLNAMPYILIFTLRRIENGNTMDCFYENDRELLETKVYQVIQEELSDLELPLNEQLFIALQFLTANVYFSEHEAEEIIPGLIPAIDNMVRLFEKSTCISFQDRNQLLEKLLQHIQPAYYRIKYDLSEGFEALDFQSKEFIEFHHFVQRSINPLEKVIGHTIPEEEATYITMLIGGWMNRQGETIEGRTKAVVVCPQGVSVSKLIFNELSELFPEFIFLDHLSIREFQNYYFDYDIVFSTTILDVDKKVFVCNVFQNQEEKERLRKQVMMEIHDFVASDVDMNYLLNIIKNYAKIHDEKALKVELKNYIDRDDNEKIMKREILKDEINLNELIVPDHIILRNIAVSWEEALEIAAAPLLKKKYITEEYVQAMIANTKDPYIVISPNVAIPHASPEQGVNKLSMSLLLIRKGVTFLDKYVIHAIVVIAAVDKEQHILPLSQLVKFLADPVRKKEFFQCKTKAEVMKLLNHFLQSSQKG</sequence>
<dbReference type="InterPro" id="IPR036388">
    <property type="entry name" value="WH-like_DNA-bd_sf"/>
</dbReference>
<evidence type="ECO:0000259" key="14">
    <source>
        <dbReference type="PROSITE" id="PS51372"/>
    </source>
</evidence>
<protein>
    <recommendedName>
        <fullName evidence="10">Ascorbate-specific PTS system EIIA component</fullName>
    </recommendedName>
    <alternativeName>
        <fullName evidence="11">Ascorbate-specific phosphotransferase enzyme IIA component</fullName>
    </alternativeName>
</protein>
<dbReference type="PANTHER" id="PTHR36203">
    <property type="entry name" value="ASCORBATE-SPECIFIC PTS SYSTEM EIIA COMPONENT"/>
    <property type="match status" value="1"/>
</dbReference>
<keyword evidence="2" id="KW-0813">Transport</keyword>
<dbReference type="Pfam" id="PF00359">
    <property type="entry name" value="PTS_EIIA_2"/>
    <property type="match status" value="1"/>
</dbReference>
<evidence type="ECO:0000256" key="8">
    <source>
        <dbReference type="ARBA" id="ARBA00023159"/>
    </source>
</evidence>
<keyword evidence="5" id="KW-0808">Transferase</keyword>
<evidence type="ECO:0000256" key="7">
    <source>
        <dbReference type="ARBA" id="ARBA00022777"/>
    </source>
</evidence>
<dbReference type="SUPFAM" id="SSF63520">
    <property type="entry name" value="PTS-regulatory domain, PRD"/>
    <property type="match status" value="2"/>
</dbReference>
<dbReference type="PROSITE" id="PS51372">
    <property type="entry name" value="PRD_2"/>
    <property type="match status" value="2"/>
</dbReference>
<reference evidence="16" key="1">
    <citation type="journal article" date="2019" name="Int. J. Syst. Evol. Microbiol.">
        <title>The Global Catalogue of Microorganisms (GCM) 10K type strain sequencing project: providing services to taxonomists for standard genome sequencing and annotation.</title>
        <authorList>
            <consortium name="The Broad Institute Genomics Platform"/>
            <consortium name="The Broad Institute Genome Sequencing Center for Infectious Disease"/>
            <person name="Wu L."/>
            <person name="Ma J."/>
        </authorList>
    </citation>
    <scope>NUCLEOTIDE SEQUENCE [LARGE SCALE GENOMIC DNA]</scope>
    <source>
        <strain evidence="16">CCUG 56608</strain>
    </source>
</reference>
<dbReference type="SUPFAM" id="SSF55804">
    <property type="entry name" value="Phoshotransferase/anion transport protein"/>
    <property type="match status" value="1"/>
</dbReference>
<accession>A0ABW3NBT2</accession>
<comment type="caution">
    <text evidence="15">The sequence shown here is derived from an EMBL/GenBank/DDBJ whole genome shotgun (WGS) entry which is preliminary data.</text>
</comment>
<dbReference type="InterPro" id="IPR007737">
    <property type="entry name" value="Mga_HTH"/>
</dbReference>
<dbReference type="InterPro" id="IPR036095">
    <property type="entry name" value="PTS_EIIB-like_sf"/>
</dbReference>
<feature type="domain" description="PRD" evidence="14">
    <location>
        <begin position="184"/>
        <end position="283"/>
    </location>
</feature>
<feature type="domain" description="PTS EIIA type-2" evidence="12">
    <location>
        <begin position="541"/>
        <end position="680"/>
    </location>
</feature>
<dbReference type="Pfam" id="PF05043">
    <property type="entry name" value="Mga"/>
    <property type="match status" value="1"/>
</dbReference>
<evidence type="ECO:0000256" key="5">
    <source>
        <dbReference type="ARBA" id="ARBA00022679"/>
    </source>
</evidence>
<proteinExistence type="predicted"/>
<evidence type="ECO:0000313" key="15">
    <source>
        <dbReference type="EMBL" id="MFD1064922.1"/>
    </source>
</evidence>
<evidence type="ECO:0000256" key="1">
    <source>
        <dbReference type="ARBA" id="ARBA00004496"/>
    </source>
</evidence>
<name>A0ABW3NBT2_9BACI</name>
<dbReference type="Gene3D" id="1.10.1790.10">
    <property type="entry name" value="PRD domain"/>
    <property type="match status" value="1"/>
</dbReference>
<evidence type="ECO:0000259" key="12">
    <source>
        <dbReference type="PROSITE" id="PS51094"/>
    </source>
</evidence>
<evidence type="ECO:0000256" key="2">
    <source>
        <dbReference type="ARBA" id="ARBA00022448"/>
    </source>
</evidence>
<evidence type="ECO:0000313" key="16">
    <source>
        <dbReference type="Proteomes" id="UP001597041"/>
    </source>
</evidence>
<keyword evidence="6" id="KW-0598">Phosphotransferase system</keyword>
<comment type="subcellular location">
    <subcellularLocation>
        <location evidence="1">Cytoplasm</location>
    </subcellularLocation>
</comment>
<dbReference type="CDD" id="cd00211">
    <property type="entry name" value="PTS_IIA_fru"/>
    <property type="match status" value="1"/>
</dbReference>
<dbReference type="InterPro" id="IPR011608">
    <property type="entry name" value="PRD"/>
</dbReference>
<evidence type="ECO:0000256" key="9">
    <source>
        <dbReference type="ARBA" id="ARBA00037387"/>
    </source>
</evidence>
<dbReference type="InterPro" id="IPR016152">
    <property type="entry name" value="PTrfase/Anion_transptr"/>
</dbReference>
<evidence type="ECO:0000256" key="10">
    <source>
        <dbReference type="ARBA" id="ARBA00041175"/>
    </source>
</evidence>
<dbReference type="Proteomes" id="UP001597041">
    <property type="component" value="Unassembled WGS sequence"/>
</dbReference>
<dbReference type="Gene3D" id="1.10.10.10">
    <property type="entry name" value="Winged helix-like DNA-binding domain superfamily/Winged helix DNA-binding domain"/>
    <property type="match status" value="1"/>
</dbReference>
<dbReference type="PROSITE" id="PS51094">
    <property type="entry name" value="PTS_EIIA_TYPE_2"/>
    <property type="match status" value="1"/>
</dbReference>
<dbReference type="InterPro" id="IPR002178">
    <property type="entry name" value="PTS_EIIA_type-2_dom"/>
</dbReference>
<evidence type="ECO:0000256" key="4">
    <source>
        <dbReference type="ARBA" id="ARBA00022553"/>
    </source>
</evidence>
<dbReference type="InterPro" id="IPR036634">
    <property type="entry name" value="PRD_sf"/>
</dbReference>
<dbReference type="PROSITE" id="PS51099">
    <property type="entry name" value="PTS_EIIB_TYPE_2"/>
    <property type="match status" value="1"/>
</dbReference>
<dbReference type="PANTHER" id="PTHR36203:SF1">
    <property type="entry name" value="ASCORBATE-SPECIFIC PTS SYSTEM EIIA COMPONENT"/>
    <property type="match status" value="1"/>
</dbReference>
<dbReference type="Gene3D" id="3.40.930.10">
    <property type="entry name" value="Mannitol-specific EII, Chain A"/>
    <property type="match status" value="1"/>
</dbReference>
<keyword evidence="7" id="KW-0418">Kinase</keyword>
<dbReference type="CDD" id="cd05568">
    <property type="entry name" value="PTS_IIB_bgl_like"/>
    <property type="match status" value="1"/>
</dbReference>
<dbReference type="RefSeq" id="WP_379590433.1">
    <property type="nucleotide sequence ID" value="NZ_JBHTKK010000002.1"/>
</dbReference>
<feature type="domain" description="PRD" evidence="14">
    <location>
        <begin position="287"/>
        <end position="394"/>
    </location>
</feature>
<keyword evidence="4" id="KW-0597">Phosphoprotein</keyword>
<dbReference type="InterPro" id="IPR051351">
    <property type="entry name" value="Ascorbate-PTS_EIIA_comp"/>
</dbReference>
<feature type="domain" description="PTS EIIB type-2" evidence="13">
    <location>
        <begin position="399"/>
        <end position="486"/>
    </location>
</feature>
<evidence type="ECO:0000259" key="13">
    <source>
        <dbReference type="PROSITE" id="PS51099"/>
    </source>
</evidence>
<organism evidence="15 16">
    <name type="scientific">Oceanobacillus locisalsi</name>
    <dbReference type="NCBI Taxonomy" id="546107"/>
    <lineage>
        <taxon>Bacteria</taxon>
        <taxon>Bacillati</taxon>
        <taxon>Bacillota</taxon>
        <taxon>Bacilli</taxon>
        <taxon>Bacillales</taxon>
        <taxon>Bacillaceae</taxon>
        <taxon>Oceanobacillus</taxon>
    </lineage>
</organism>
<dbReference type="Pfam" id="PF00874">
    <property type="entry name" value="PRD"/>
    <property type="match status" value="2"/>
</dbReference>